<dbReference type="EMBL" id="AHFB01000090">
    <property type="protein sequence ID" value="EOO29684.1"/>
    <property type="molecule type" value="Genomic_DNA"/>
</dbReference>
<comment type="caution">
    <text evidence="1">The sequence shown here is derived from an EMBL/GenBank/DDBJ whole genome shotgun (WGS) entry which is preliminary data.</text>
</comment>
<organism evidence="1 2">
    <name type="scientific">Bacillus cereus VD133</name>
    <dbReference type="NCBI Taxonomy" id="1053233"/>
    <lineage>
        <taxon>Bacteria</taxon>
        <taxon>Bacillati</taxon>
        <taxon>Bacillota</taxon>
        <taxon>Bacilli</taxon>
        <taxon>Bacillales</taxon>
        <taxon>Bacillaceae</taxon>
        <taxon>Bacillus</taxon>
        <taxon>Bacillus cereus group</taxon>
    </lineage>
</organism>
<reference evidence="1 2" key="1">
    <citation type="submission" date="2012-12" db="EMBL/GenBank/DDBJ databases">
        <title>The Genome Sequence of Bacillus cereus VD133.</title>
        <authorList>
            <consortium name="The Broad Institute Genome Sequencing Platform"/>
            <consortium name="The Broad Institute Genome Sequencing Center for Infectious Disease"/>
            <person name="Feldgarden M."/>
            <person name="Van der Auwera G.A."/>
            <person name="Mahillon J."/>
            <person name="Duprez V."/>
            <person name="Timmery S."/>
            <person name="Mattelet C."/>
            <person name="Dierick K."/>
            <person name="Sun M."/>
            <person name="Yu Z."/>
            <person name="Zhu L."/>
            <person name="Hu X."/>
            <person name="Shank E.B."/>
            <person name="Swiecicka I."/>
            <person name="Hansen B.M."/>
            <person name="Andrup L."/>
            <person name="Walker B."/>
            <person name="Young S.K."/>
            <person name="Zeng Q."/>
            <person name="Gargeya S."/>
            <person name="Fitzgerald M."/>
            <person name="Haas B."/>
            <person name="Abouelleil A."/>
            <person name="Alvarado L."/>
            <person name="Arachchi H.M."/>
            <person name="Berlin A.M."/>
            <person name="Chapman S.B."/>
            <person name="Dewar J."/>
            <person name="Goldberg J."/>
            <person name="Griggs A."/>
            <person name="Gujja S."/>
            <person name="Hansen M."/>
            <person name="Howarth C."/>
            <person name="Imamovic A."/>
            <person name="Larimer J."/>
            <person name="McCowan C."/>
            <person name="Murphy C."/>
            <person name="Neiman D."/>
            <person name="Pearson M."/>
            <person name="Priest M."/>
            <person name="Roberts A."/>
            <person name="Saif S."/>
            <person name="Shea T."/>
            <person name="Sisk P."/>
            <person name="Sykes S."/>
            <person name="Wortman J."/>
            <person name="Nusbaum C."/>
            <person name="Birren B."/>
        </authorList>
    </citation>
    <scope>NUCLEOTIDE SEQUENCE [LARGE SCALE GENOMIC DNA]</scope>
    <source>
        <strain evidence="1 2">VD133</strain>
    </source>
</reference>
<dbReference type="AlphaFoldDB" id="A0A9W5V0G6"/>
<evidence type="ECO:0000313" key="2">
    <source>
        <dbReference type="Proteomes" id="UP000014018"/>
    </source>
</evidence>
<accession>A0A9W5V0G6</accession>
<dbReference type="RefSeq" id="WP_000828061.1">
    <property type="nucleotide sequence ID" value="NZ_KB976191.1"/>
</dbReference>
<evidence type="ECO:0000313" key="1">
    <source>
        <dbReference type="EMBL" id="EOO29684.1"/>
    </source>
</evidence>
<sequence length="47" mass="5506">MKRNLNAAICLCCAEWDQQEYIKKQNLESAKENLLFIEKNLRCDCNG</sequence>
<dbReference type="Proteomes" id="UP000014018">
    <property type="component" value="Unassembled WGS sequence"/>
</dbReference>
<name>A0A9W5V0G6_BACCE</name>
<gene>
    <name evidence="1" type="ORF">IIU_05269</name>
</gene>
<proteinExistence type="predicted"/>
<protein>
    <submittedName>
        <fullName evidence="1">Uncharacterized protein</fullName>
    </submittedName>
</protein>